<name>A0ABQ9G7L4_9NEOP</name>
<evidence type="ECO:0000256" key="1">
    <source>
        <dbReference type="SAM" id="MobiDB-lite"/>
    </source>
</evidence>
<sequence length="697" mass="77698">MRFLRFCSLYVWSHSQFKVDCGGVVVRPLTSYMFETGSIPGGAAPGFSRVGIVPDDSAGRRVFSGISHFTRPLISTLLHTHLTSPSSALKTSILGSRPNLSILHSIHSLTSCKQENKGGERETDSCSRSDDLERHIRRGVQTFAVRLRAQVRVETSPSVTHLLQLVRNTKGDIASVLFSADFKTPSNSVFVRAGSSSRGIARDAVSDMTRPGARVGAPLRGEAEINYSATTSPAGGTHIHRVRSRYDGESYWLRYRSSPGGDEWARSEYSIRICMRNDSERVEDVGEREAVGAVNRKELVMEVNMERRRNEGAGETGDSRENPPTSSIVRHDSHLRKSVGATVAEWSDSSPPKASRVQSAAGSLPDFLKWRSCRTIPLVGGFSRGSPFPPHPFVPALLHAHLNSPSPAPRPHCLLIKAILILKLSEELGRLQVLGDSCGLGQTQQERHTGKVVSSAFCGFVYKRHFRNKTPQSYAYWSLNCMFIGCCPTPGSYGIRKGVSLQVCYWLRGVQGGSNKLWSNCEGDFTLYVSDVLSCPEMNSRNFPIPTSGTMVSSNTDTNRTGVHAVVDIGDALPMCLKFQKLLTYGCETWTFDEFIKGKLRTAQRVMERSMLGFIRKYKKKATYIRSVTKVKDILGKTATLEWQWAGHVARTKDERWIRTALERRPRNHRRSRGRPPDHWCRDIRRLELTGRESPKA</sequence>
<feature type="region of interest" description="Disordered" evidence="1">
    <location>
        <begin position="306"/>
        <end position="335"/>
    </location>
</feature>
<reference evidence="2 3" key="1">
    <citation type="submission" date="2023-02" db="EMBL/GenBank/DDBJ databases">
        <title>LHISI_Scaffold_Assembly.</title>
        <authorList>
            <person name="Stuart O.P."/>
            <person name="Cleave R."/>
            <person name="Magrath M.J.L."/>
            <person name="Mikheyev A.S."/>
        </authorList>
    </citation>
    <scope>NUCLEOTIDE SEQUENCE [LARGE SCALE GENOMIC DNA]</scope>
    <source>
        <strain evidence="2">Daus_M_001</strain>
        <tissue evidence="2">Leg muscle</tissue>
    </source>
</reference>
<dbReference type="EMBL" id="JARBHB010000015">
    <property type="protein sequence ID" value="KAJ8867491.1"/>
    <property type="molecule type" value="Genomic_DNA"/>
</dbReference>
<evidence type="ECO:0000313" key="3">
    <source>
        <dbReference type="Proteomes" id="UP001159363"/>
    </source>
</evidence>
<keyword evidence="3" id="KW-1185">Reference proteome</keyword>
<evidence type="ECO:0000313" key="2">
    <source>
        <dbReference type="EMBL" id="KAJ8867491.1"/>
    </source>
</evidence>
<organism evidence="2 3">
    <name type="scientific">Dryococelus australis</name>
    <dbReference type="NCBI Taxonomy" id="614101"/>
    <lineage>
        <taxon>Eukaryota</taxon>
        <taxon>Metazoa</taxon>
        <taxon>Ecdysozoa</taxon>
        <taxon>Arthropoda</taxon>
        <taxon>Hexapoda</taxon>
        <taxon>Insecta</taxon>
        <taxon>Pterygota</taxon>
        <taxon>Neoptera</taxon>
        <taxon>Polyneoptera</taxon>
        <taxon>Phasmatodea</taxon>
        <taxon>Verophasmatodea</taxon>
        <taxon>Anareolatae</taxon>
        <taxon>Phasmatidae</taxon>
        <taxon>Eurycanthinae</taxon>
        <taxon>Dryococelus</taxon>
    </lineage>
</organism>
<feature type="non-terminal residue" evidence="2">
    <location>
        <position position="697"/>
    </location>
</feature>
<proteinExistence type="predicted"/>
<gene>
    <name evidence="2" type="ORF">PR048_031293</name>
</gene>
<accession>A0ABQ9G7L4</accession>
<dbReference type="Proteomes" id="UP001159363">
    <property type="component" value="Chromosome 14"/>
</dbReference>
<comment type="caution">
    <text evidence="2">The sequence shown here is derived from an EMBL/GenBank/DDBJ whole genome shotgun (WGS) entry which is preliminary data.</text>
</comment>
<feature type="compositionally biased region" description="Basic and acidic residues" evidence="1">
    <location>
        <begin position="306"/>
        <end position="321"/>
    </location>
</feature>
<protein>
    <submittedName>
        <fullName evidence="2">Uncharacterized protein</fullName>
    </submittedName>
</protein>